<keyword evidence="2" id="KW-0472">Membrane</keyword>
<comment type="caution">
    <text evidence="3">The sequence shown here is derived from an EMBL/GenBank/DDBJ whole genome shotgun (WGS) entry which is preliminary data.</text>
</comment>
<feature type="transmembrane region" description="Helical" evidence="2">
    <location>
        <begin position="70"/>
        <end position="88"/>
    </location>
</feature>
<gene>
    <name evidence="3" type="ORF">TNCT_630441</name>
</gene>
<feature type="compositionally biased region" description="Polar residues" evidence="1">
    <location>
        <begin position="32"/>
        <end position="45"/>
    </location>
</feature>
<organism evidence="3 4">
    <name type="scientific">Trichonephila clavata</name>
    <name type="common">Joro spider</name>
    <name type="synonym">Nephila clavata</name>
    <dbReference type="NCBI Taxonomy" id="2740835"/>
    <lineage>
        <taxon>Eukaryota</taxon>
        <taxon>Metazoa</taxon>
        <taxon>Ecdysozoa</taxon>
        <taxon>Arthropoda</taxon>
        <taxon>Chelicerata</taxon>
        <taxon>Arachnida</taxon>
        <taxon>Araneae</taxon>
        <taxon>Araneomorphae</taxon>
        <taxon>Entelegynae</taxon>
        <taxon>Araneoidea</taxon>
        <taxon>Nephilidae</taxon>
        <taxon>Trichonephila</taxon>
    </lineage>
</organism>
<evidence type="ECO:0000313" key="3">
    <source>
        <dbReference type="EMBL" id="GFR24282.1"/>
    </source>
</evidence>
<evidence type="ECO:0000256" key="1">
    <source>
        <dbReference type="SAM" id="MobiDB-lite"/>
    </source>
</evidence>
<dbReference type="EMBL" id="BMAO01028397">
    <property type="protein sequence ID" value="GFR24282.1"/>
    <property type="molecule type" value="Genomic_DNA"/>
</dbReference>
<sequence>MNRRRKRVSENTLSYRSKTTIRDYNRTIAGRSPSNRTSSLSFWQDRSSRQRGRANGTDARKGFMGYDYPAGVPFFISFALLLSHFLIFPENVFSLSFLFSSLKCGYSP</sequence>
<feature type="region of interest" description="Disordered" evidence="1">
    <location>
        <begin position="26"/>
        <end position="56"/>
    </location>
</feature>
<keyword evidence="2" id="KW-1133">Transmembrane helix</keyword>
<dbReference type="Proteomes" id="UP000887116">
    <property type="component" value="Unassembled WGS sequence"/>
</dbReference>
<evidence type="ECO:0000313" key="4">
    <source>
        <dbReference type="Proteomes" id="UP000887116"/>
    </source>
</evidence>
<keyword evidence="4" id="KW-1185">Reference proteome</keyword>
<name>A0A8X6LXG7_TRICU</name>
<reference evidence="3" key="1">
    <citation type="submission" date="2020-07" db="EMBL/GenBank/DDBJ databases">
        <title>Multicomponent nature underlies the extraordinary mechanical properties of spider dragline silk.</title>
        <authorList>
            <person name="Kono N."/>
            <person name="Nakamura H."/>
            <person name="Mori M."/>
            <person name="Yoshida Y."/>
            <person name="Ohtoshi R."/>
            <person name="Malay A.D."/>
            <person name="Moran D.A.P."/>
            <person name="Tomita M."/>
            <person name="Numata K."/>
            <person name="Arakawa K."/>
        </authorList>
    </citation>
    <scope>NUCLEOTIDE SEQUENCE</scope>
</reference>
<accession>A0A8X6LXG7</accession>
<protein>
    <submittedName>
        <fullName evidence="3">Uncharacterized protein</fullName>
    </submittedName>
</protein>
<proteinExistence type="predicted"/>
<evidence type="ECO:0000256" key="2">
    <source>
        <dbReference type="SAM" id="Phobius"/>
    </source>
</evidence>
<keyword evidence="2" id="KW-0812">Transmembrane</keyword>
<dbReference type="AlphaFoldDB" id="A0A8X6LXG7"/>